<dbReference type="RefSeq" id="WP_152098035.1">
    <property type="nucleotide sequence ID" value="NZ_AP021861.1"/>
</dbReference>
<dbReference type="Proteomes" id="UP000326837">
    <property type="component" value="Chromosome"/>
</dbReference>
<gene>
    <name evidence="1" type="ORF">PLANPX_1596</name>
</gene>
<evidence type="ECO:0000313" key="2">
    <source>
        <dbReference type="Proteomes" id="UP000326837"/>
    </source>
</evidence>
<proteinExistence type="predicted"/>
<organism evidence="1 2">
    <name type="scientific">Lacipirellula parvula</name>
    <dbReference type="NCBI Taxonomy" id="2650471"/>
    <lineage>
        <taxon>Bacteria</taxon>
        <taxon>Pseudomonadati</taxon>
        <taxon>Planctomycetota</taxon>
        <taxon>Planctomycetia</taxon>
        <taxon>Pirellulales</taxon>
        <taxon>Lacipirellulaceae</taxon>
        <taxon>Lacipirellula</taxon>
    </lineage>
</organism>
<dbReference type="Gene3D" id="1.20.1600.10">
    <property type="entry name" value="Outer membrane efflux proteins (OEP)"/>
    <property type="match status" value="2"/>
</dbReference>
<keyword evidence="2" id="KW-1185">Reference proteome</keyword>
<reference evidence="2" key="1">
    <citation type="submission" date="2019-10" db="EMBL/GenBank/DDBJ databases">
        <title>Lacipirellula parvula gen. nov., sp. nov., representing a lineage of planctomycetes widespread in freshwater anoxic habitats, and description of the family Lacipirellulaceae.</title>
        <authorList>
            <person name="Dedysh S.N."/>
            <person name="Kulichevskaya I.S."/>
            <person name="Beletsky A.V."/>
            <person name="Rakitin A.L."/>
            <person name="Mardanov A.V."/>
            <person name="Ivanova A.A."/>
            <person name="Saltykova V.X."/>
            <person name="Rijpstra W.I.C."/>
            <person name="Sinninghe Damste J.S."/>
            <person name="Ravin N.V."/>
        </authorList>
    </citation>
    <scope>NUCLEOTIDE SEQUENCE [LARGE SCALE GENOMIC DNA]</scope>
    <source>
        <strain evidence="2">PX69</strain>
    </source>
</reference>
<name>A0A5K7X5J0_9BACT</name>
<protein>
    <submittedName>
        <fullName evidence="1">Uncharacterized protein</fullName>
    </submittedName>
</protein>
<evidence type="ECO:0000313" key="1">
    <source>
        <dbReference type="EMBL" id="BBO31984.1"/>
    </source>
</evidence>
<accession>A0A5K7X5J0</accession>
<dbReference type="EMBL" id="AP021861">
    <property type="protein sequence ID" value="BBO31984.1"/>
    <property type="molecule type" value="Genomic_DNA"/>
</dbReference>
<dbReference type="KEGG" id="lpav:PLANPX_1596"/>
<sequence length="452" mass="49518">MPLKSLATFGVALLAASLGCRCSSRCCIPATPHVACNFKETTGETLPPNLRELTPDCNVVECNLQTLPSPGETYELLTASDAQCRAATNATIANLVKLEEHWAGVIIECDSKIVAENVCLQRDLLELHAADERNKAAAAALEAFYQLAAIEARKHYLEQATQETTRTRDRLDKLREQGLPAEVDRDEIDARLTTLEDQRLQLDFARVQLNGQLQKLLGCPVSESTFFWPQADWEPNLTPLDADAELAAGLPNRFDLRGLELVLCNLEKSTIRVARGVLGVADATLGSVEPTDGIVHKLRCIKCNDHEVDVRCRQLSMLHTDTEQLATAEIKGAVYQIVMQQQRVALARSAVEARQKNVDALVARRDADDTPIFAISAARGRLYEAEGELVQQVASLKTAEVTLKKAQAALAAECGFEPKLCCEGCCNGHCMRCVAPTCKTCEQPCSCEKCRK</sequence>
<dbReference type="AlphaFoldDB" id="A0A5K7X5J0"/>
<dbReference type="SUPFAM" id="SSF56954">
    <property type="entry name" value="Outer membrane efflux proteins (OEP)"/>
    <property type="match status" value="2"/>
</dbReference>
<dbReference type="PROSITE" id="PS51257">
    <property type="entry name" value="PROKAR_LIPOPROTEIN"/>
    <property type="match status" value="1"/>
</dbReference>